<dbReference type="EMBL" id="LR796543">
    <property type="protein sequence ID" value="CAB4150226.1"/>
    <property type="molecule type" value="Genomic_DNA"/>
</dbReference>
<organism evidence="1">
    <name type="scientific">uncultured Caudovirales phage</name>
    <dbReference type="NCBI Taxonomy" id="2100421"/>
    <lineage>
        <taxon>Viruses</taxon>
        <taxon>Duplodnaviria</taxon>
        <taxon>Heunggongvirae</taxon>
        <taxon>Uroviricota</taxon>
        <taxon>Caudoviricetes</taxon>
        <taxon>Peduoviridae</taxon>
        <taxon>Maltschvirus</taxon>
        <taxon>Maltschvirus maltsch</taxon>
    </lineage>
</organism>
<protein>
    <submittedName>
        <fullName evidence="1">Uncharacterized protein</fullName>
    </submittedName>
</protein>
<sequence length="123" mass="14218">MDEFFVIFSDTDQWYGSFLKENFGHCSVAKKISDDVFIFIDPFTTYVGCYLINSKFISNKLQDSKILYLKKELDKTEKTFSFGITPRTCVSVVKGFLGLEDRRVVTPYGLYQCLRKHGALKLN</sequence>
<evidence type="ECO:0000313" key="1">
    <source>
        <dbReference type="EMBL" id="CAB4150226.1"/>
    </source>
</evidence>
<name>A0A6J5MYR2_9CAUD</name>
<proteinExistence type="predicted"/>
<reference evidence="1" key="1">
    <citation type="submission" date="2020-04" db="EMBL/GenBank/DDBJ databases">
        <authorList>
            <person name="Chiriac C."/>
            <person name="Salcher M."/>
            <person name="Ghai R."/>
            <person name="Kavagutti S V."/>
        </authorList>
    </citation>
    <scope>NUCLEOTIDE SEQUENCE</scope>
</reference>
<accession>A0A6J5MYR2</accession>
<gene>
    <name evidence="1" type="ORF">UFOVP571_14</name>
</gene>